<sequence length="94" mass="10835">MLITMGVPMPAAETDSPRVLRLTFEFHVPRGLRVNIRNDRRFAAVEALVAAVQTLAGQVFPWADRMTVRHEWSYAWWDKTLERDLPATDKNTPK</sequence>
<accession>A0ABW9IH15</accession>
<reference evidence="1 2" key="1">
    <citation type="submission" date="2024-12" db="EMBL/GenBank/DDBJ databases">
        <title>Forecasting of Potato common scab and diversities of Pathogenic streptomyces spp. in china.</title>
        <authorList>
            <person name="Handique U."/>
            <person name="Wu J."/>
        </authorList>
    </citation>
    <scope>NUCLEOTIDE SEQUENCE [LARGE SCALE GENOMIC DNA]</scope>
    <source>
        <strain evidence="1 2">ZRIMU1585</strain>
    </source>
</reference>
<comment type="caution">
    <text evidence="1">The sequence shown here is derived from an EMBL/GenBank/DDBJ whole genome shotgun (WGS) entry which is preliminary data.</text>
</comment>
<dbReference type="EMBL" id="JBJVNE010000007">
    <property type="protein sequence ID" value="MFM9647785.1"/>
    <property type="molecule type" value="Genomic_DNA"/>
</dbReference>
<proteinExistence type="predicted"/>
<protein>
    <submittedName>
        <fullName evidence="1">Uncharacterized protein</fullName>
    </submittedName>
</protein>
<gene>
    <name evidence="1" type="ORF">ACKI1S_16755</name>
</gene>
<name>A0ABW9IH15_STRGJ</name>
<keyword evidence="2" id="KW-1185">Reference proteome</keyword>
<dbReference type="Proteomes" id="UP001631993">
    <property type="component" value="Unassembled WGS sequence"/>
</dbReference>
<evidence type="ECO:0000313" key="2">
    <source>
        <dbReference type="Proteomes" id="UP001631993"/>
    </source>
</evidence>
<dbReference type="RefSeq" id="WP_409097637.1">
    <property type="nucleotide sequence ID" value="NZ_JBJVNE010000007.1"/>
</dbReference>
<organism evidence="1 2">
    <name type="scientific">Streptomyces galilaeus</name>
    <dbReference type="NCBI Taxonomy" id="33899"/>
    <lineage>
        <taxon>Bacteria</taxon>
        <taxon>Bacillati</taxon>
        <taxon>Actinomycetota</taxon>
        <taxon>Actinomycetes</taxon>
        <taxon>Kitasatosporales</taxon>
        <taxon>Streptomycetaceae</taxon>
        <taxon>Streptomyces</taxon>
    </lineage>
</organism>
<evidence type="ECO:0000313" key="1">
    <source>
        <dbReference type="EMBL" id="MFM9647785.1"/>
    </source>
</evidence>